<dbReference type="SMART" id="SM00421">
    <property type="entry name" value="HTH_LUXR"/>
    <property type="match status" value="1"/>
</dbReference>
<reference evidence="2" key="1">
    <citation type="submission" date="2020-07" db="EMBL/GenBank/DDBJ databases">
        <title>Pseudomonas chaetoceroseae sp. nov., a new member of the Pseudomonas oleovorans group isolated from a culture of Chaetoceros calcitrans.</title>
        <authorList>
            <person name="Girard L."/>
            <person name="Lood C."/>
            <person name="De Mot R."/>
            <person name="Baudart J."/>
        </authorList>
    </citation>
    <scope>NUCLEOTIDE SEQUENCE</scope>
    <source>
        <strain evidence="2">536</strain>
    </source>
</reference>
<evidence type="ECO:0000259" key="1">
    <source>
        <dbReference type="PROSITE" id="PS50043"/>
    </source>
</evidence>
<dbReference type="Proteomes" id="UP000596932">
    <property type="component" value="Unassembled WGS sequence"/>
</dbReference>
<dbReference type="InterPro" id="IPR000792">
    <property type="entry name" value="Tscrpt_reg_LuxR_C"/>
</dbReference>
<evidence type="ECO:0000313" key="3">
    <source>
        <dbReference type="Proteomes" id="UP000596932"/>
    </source>
</evidence>
<gene>
    <name evidence="2" type="ORF">H3221_03250</name>
</gene>
<feature type="domain" description="HTH luxR-type" evidence="1">
    <location>
        <begin position="1"/>
        <end position="49"/>
    </location>
</feature>
<organism evidence="2 3">
    <name type="scientific">Pseudomonas chaetocerotis</name>
    <dbReference type="NCBI Taxonomy" id="2758695"/>
    <lineage>
        <taxon>Bacteria</taxon>
        <taxon>Pseudomonadati</taxon>
        <taxon>Pseudomonadota</taxon>
        <taxon>Gammaproteobacteria</taxon>
        <taxon>Pseudomonadales</taxon>
        <taxon>Pseudomonadaceae</taxon>
        <taxon>Pseudomonas</taxon>
    </lineage>
</organism>
<proteinExistence type="predicted"/>
<comment type="caution">
    <text evidence="2">The sequence shown here is derived from an EMBL/GenBank/DDBJ whole genome shotgun (WGS) entry which is preliminary data.</text>
</comment>
<sequence>MMAQGLNNKTMARELAISVRTVEPHRLNIRRKLDTEKPTDLMRQAMQYSRQPCHLYND</sequence>
<dbReference type="GO" id="GO:0003677">
    <property type="term" value="F:DNA binding"/>
    <property type="evidence" value="ECO:0007669"/>
    <property type="project" value="InterPro"/>
</dbReference>
<dbReference type="GO" id="GO:0006355">
    <property type="term" value="P:regulation of DNA-templated transcription"/>
    <property type="evidence" value="ECO:0007669"/>
    <property type="project" value="InterPro"/>
</dbReference>
<dbReference type="Gene3D" id="1.10.10.10">
    <property type="entry name" value="Winged helix-like DNA-binding domain superfamily/Winged helix DNA-binding domain"/>
    <property type="match status" value="1"/>
</dbReference>
<dbReference type="PROSITE" id="PS50043">
    <property type="entry name" value="HTH_LUXR_2"/>
    <property type="match status" value="1"/>
</dbReference>
<name>A0A931CYX4_9PSED</name>
<protein>
    <recommendedName>
        <fullName evidence="1">HTH luxR-type domain-containing protein</fullName>
    </recommendedName>
</protein>
<accession>A0A931CYX4</accession>
<dbReference type="Pfam" id="PF00196">
    <property type="entry name" value="GerE"/>
    <property type="match status" value="1"/>
</dbReference>
<dbReference type="InterPro" id="IPR036388">
    <property type="entry name" value="WH-like_DNA-bd_sf"/>
</dbReference>
<evidence type="ECO:0000313" key="2">
    <source>
        <dbReference type="EMBL" id="MBG0834125.1"/>
    </source>
</evidence>
<dbReference type="EMBL" id="JACFYX010000002">
    <property type="protein sequence ID" value="MBG0834125.1"/>
    <property type="molecule type" value="Genomic_DNA"/>
</dbReference>
<dbReference type="InterPro" id="IPR016032">
    <property type="entry name" value="Sig_transdc_resp-reg_C-effctor"/>
</dbReference>
<dbReference type="PRINTS" id="PR00038">
    <property type="entry name" value="HTHLUXR"/>
</dbReference>
<dbReference type="SUPFAM" id="SSF46894">
    <property type="entry name" value="C-terminal effector domain of the bipartite response regulators"/>
    <property type="match status" value="1"/>
</dbReference>
<dbReference type="AlphaFoldDB" id="A0A931CYX4"/>
<keyword evidence="3" id="KW-1185">Reference proteome</keyword>